<protein>
    <submittedName>
        <fullName evidence="1">Uncharacterized protein</fullName>
    </submittedName>
</protein>
<accession>A0A420I8P7</accession>
<dbReference type="InterPro" id="IPR011333">
    <property type="entry name" value="SKP1/BTB/POZ_sf"/>
</dbReference>
<dbReference type="PANTHER" id="PTHR37538">
    <property type="entry name" value="BTB DOMAIN-CONTAINING PROTEIN"/>
    <property type="match status" value="1"/>
</dbReference>
<sequence length="215" mass="24809">MVKVSLNLQTSSPYSGEMITLKFGLTSKNYQVPIGLIKNFGWAPEQVKDSRKPWFGYGSISMPDIAEDIGHVLVHYLHTGTYQILLEDKEKCTDYRTYNLKVALEVLFAAQKCEMGGLQELAKSKIKDTAESMKILDVVRRVDSILQKQDNSEIAGSRVWLYEFILARIKADFETNFSFFDCVTLLDIILDKNFLRYMTMRLFEIINSRMYLSKK</sequence>
<comment type="caution">
    <text evidence="1">The sequence shown here is derived from an EMBL/GenBank/DDBJ whole genome shotgun (WGS) entry which is preliminary data.</text>
</comment>
<dbReference type="PANTHER" id="PTHR37538:SF1">
    <property type="entry name" value="BTB DOMAIN-CONTAINING PROTEIN"/>
    <property type="match status" value="1"/>
</dbReference>
<gene>
    <name evidence="1" type="ORF">GcM3_113020</name>
</gene>
<keyword evidence="2" id="KW-1185">Reference proteome</keyword>
<reference evidence="1 2" key="1">
    <citation type="journal article" date="2018" name="BMC Genomics">
        <title>Comparative genome analyses reveal sequence features reflecting distinct modes of host-adaptation between dicot and monocot powdery mildew.</title>
        <authorList>
            <person name="Wu Y."/>
            <person name="Ma X."/>
            <person name="Pan Z."/>
            <person name="Kale S.D."/>
            <person name="Song Y."/>
            <person name="King H."/>
            <person name="Zhang Q."/>
            <person name="Presley C."/>
            <person name="Deng X."/>
            <person name="Wei C.I."/>
            <person name="Xiao S."/>
        </authorList>
    </citation>
    <scope>NUCLEOTIDE SEQUENCE [LARGE SCALE GENOMIC DNA]</scope>
    <source>
        <strain evidence="1">UMSG3</strain>
    </source>
</reference>
<organism evidence="1 2">
    <name type="scientific">Golovinomyces cichoracearum</name>
    <dbReference type="NCBI Taxonomy" id="62708"/>
    <lineage>
        <taxon>Eukaryota</taxon>
        <taxon>Fungi</taxon>
        <taxon>Dikarya</taxon>
        <taxon>Ascomycota</taxon>
        <taxon>Pezizomycotina</taxon>
        <taxon>Leotiomycetes</taxon>
        <taxon>Erysiphales</taxon>
        <taxon>Erysiphaceae</taxon>
        <taxon>Golovinomyces</taxon>
    </lineage>
</organism>
<dbReference type="STRING" id="62708.A0A420I8P7"/>
<dbReference type="EMBL" id="MCBQ01011321">
    <property type="protein sequence ID" value="RKF66049.1"/>
    <property type="molecule type" value="Genomic_DNA"/>
</dbReference>
<proteinExistence type="predicted"/>
<name>A0A420I8P7_9PEZI</name>
<dbReference type="Gene3D" id="3.30.710.10">
    <property type="entry name" value="Potassium Channel Kv1.1, Chain A"/>
    <property type="match status" value="1"/>
</dbReference>
<evidence type="ECO:0000313" key="1">
    <source>
        <dbReference type="EMBL" id="RKF66049.1"/>
    </source>
</evidence>
<dbReference type="AlphaFoldDB" id="A0A420I8P7"/>
<evidence type="ECO:0000313" key="2">
    <source>
        <dbReference type="Proteomes" id="UP000283383"/>
    </source>
</evidence>
<dbReference type="Proteomes" id="UP000283383">
    <property type="component" value="Unassembled WGS sequence"/>
</dbReference>